<keyword evidence="2" id="KW-0812">Transmembrane</keyword>
<dbReference type="Proteomes" id="UP000295345">
    <property type="component" value="Unassembled WGS sequence"/>
</dbReference>
<keyword evidence="2" id="KW-0472">Membrane</keyword>
<feature type="compositionally biased region" description="Low complexity" evidence="1">
    <location>
        <begin position="60"/>
        <end position="74"/>
    </location>
</feature>
<comment type="caution">
    <text evidence="3">The sequence shown here is derived from an EMBL/GenBank/DDBJ whole genome shotgun (WGS) entry which is preliminary data.</text>
</comment>
<evidence type="ECO:0000256" key="1">
    <source>
        <dbReference type="SAM" id="MobiDB-lite"/>
    </source>
</evidence>
<dbReference type="AlphaFoldDB" id="A0A4R4SNQ3"/>
<dbReference type="EMBL" id="SMKI01000512">
    <property type="protein sequence ID" value="TDC64596.1"/>
    <property type="molecule type" value="Genomic_DNA"/>
</dbReference>
<protein>
    <submittedName>
        <fullName evidence="3">Uncharacterized protein</fullName>
    </submittedName>
</protein>
<dbReference type="RefSeq" id="WP_132821562.1">
    <property type="nucleotide sequence ID" value="NZ_SMKI01000512.1"/>
</dbReference>
<feature type="transmembrane region" description="Helical" evidence="2">
    <location>
        <begin position="7"/>
        <end position="29"/>
    </location>
</feature>
<evidence type="ECO:0000256" key="2">
    <source>
        <dbReference type="SAM" id="Phobius"/>
    </source>
</evidence>
<evidence type="ECO:0000313" key="3">
    <source>
        <dbReference type="EMBL" id="TDC64596.1"/>
    </source>
</evidence>
<feature type="transmembrane region" description="Helical" evidence="2">
    <location>
        <begin position="35"/>
        <end position="53"/>
    </location>
</feature>
<name>A0A4R4SNQ3_9ACTN</name>
<keyword evidence="4" id="KW-1185">Reference proteome</keyword>
<gene>
    <name evidence="3" type="ORF">E1283_31365</name>
</gene>
<keyword evidence="2" id="KW-1133">Transmembrane helix</keyword>
<evidence type="ECO:0000313" key="4">
    <source>
        <dbReference type="Proteomes" id="UP000295345"/>
    </source>
</evidence>
<reference evidence="3 4" key="1">
    <citation type="submission" date="2019-03" db="EMBL/GenBank/DDBJ databases">
        <title>Draft genome sequences of novel Actinobacteria.</title>
        <authorList>
            <person name="Sahin N."/>
            <person name="Ay H."/>
            <person name="Saygin H."/>
        </authorList>
    </citation>
    <scope>NUCLEOTIDE SEQUENCE [LARGE SCALE GENOMIC DNA]</scope>
    <source>
        <strain evidence="3 4">DSM 41900</strain>
    </source>
</reference>
<organism evidence="3 4">
    <name type="scientific">Streptomyces hainanensis</name>
    <dbReference type="NCBI Taxonomy" id="402648"/>
    <lineage>
        <taxon>Bacteria</taxon>
        <taxon>Bacillati</taxon>
        <taxon>Actinomycetota</taxon>
        <taxon>Actinomycetes</taxon>
        <taxon>Kitasatosporales</taxon>
        <taxon>Streptomycetaceae</taxon>
        <taxon>Streptomyces</taxon>
    </lineage>
</organism>
<accession>A0A4R4SNQ3</accession>
<feature type="region of interest" description="Disordered" evidence="1">
    <location>
        <begin position="59"/>
        <end position="86"/>
    </location>
</feature>
<sequence>MPHPTPAQIICGSVTVISTTFALLLLAPALSGPGLALVAGVALLLGVLVALALRARRAGRAPAARPQQPAQPGPVDTPRRRPGVTV</sequence>
<proteinExistence type="predicted"/>